<name>A0A0D6ZZI5_9AGAR</name>
<reference evidence="1 2" key="1">
    <citation type="journal article" date="2015" name="Fungal Genet. Biol.">
        <title>Evolution of novel wood decay mechanisms in Agaricales revealed by the genome sequences of Fistulina hepatica and Cylindrobasidium torrendii.</title>
        <authorList>
            <person name="Floudas D."/>
            <person name="Held B.W."/>
            <person name="Riley R."/>
            <person name="Nagy L.G."/>
            <person name="Koehler G."/>
            <person name="Ransdell A.S."/>
            <person name="Younus H."/>
            <person name="Chow J."/>
            <person name="Chiniquy J."/>
            <person name="Lipzen A."/>
            <person name="Tritt A."/>
            <person name="Sun H."/>
            <person name="Haridas S."/>
            <person name="LaButti K."/>
            <person name="Ohm R.A."/>
            <person name="Kues U."/>
            <person name="Blanchette R.A."/>
            <person name="Grigoriev I.V."/>
            <person name="Minto R.E."/>
            <person name="Hibbett D.S."/>
        </authorList>
    </citation>
    <scope>NUCLEOTIDE SEQUENCE [LARGE SCALE GENOMIC DNA]</scope>
    <source>
        <strain evidence="1 2">ATCC 64428</strain>
    </source>
</reference>
<proteinExistence type="predicted"/>
<dbReference type="OrthoDB" id="2996761at2759"/>
<dbReference type="Proteomes" id="UP000054144">
    <property type="component" value="Unassembled WGS sequence"/>
</dbReference>
<accession>A0A0D6ZZI5</accession>
<organism evidence="1 2">
    <name type="scientific">Fistulina hepatica ATCC 64428</name>
    <dbReference type="NCBI Taxonomy" id="1128425"/>
    <lineage>
        <taxon>Eukaryota</taxon>
        <taxon>Fungi</taxon>
        <taxon>Dikarya</taxon>
        <taxon>Basidiomycota</taxon>
        <taxon>Agaricomycotina</taxon>
        <taxon>Agaricomycetes</taxon>
        <taxon>Agaricomycetidae</taxon>
        <taxon>Agaricales</taxon>
        <taxon>Fistulinaceae</taxon>
        <taxon>Fistulina</taxon>
    </lineage>
</organism>
<sequence length="359" mass="41299">MSTLCARDYLFSKTLVIQLLIRNIENTLKLLRIAQTVSRFTQPCGVKCAAACRGCIPSSAATSSLFPVGTIKFLLRHSVSSETSCGDCSHEEDGWHLFDLHDVLGLVELADDREFLSLLSPVVSSRIRNFLRITYTTRGLFLVLRNYLGILRSALRWTLHVEKKLAQVANNPQPKLVTHRDYPFTGFTGKEDSRDFDRIRRELVVQFPVDELPQEFKRSRENRRPPILRYGWVVYDPTGIFDYAMSRMKQYGIRPTRKLPENYVPRNGTYASEFLDVRNILVDESGVFDVDSTCVAVANVDRRWGYRLESFISAYNNYVRERDLPSQEAVEKLGSLLGLQGRPQWYLADDFDLRPTPYH</sequence>
<protein>
    <submittedName>
        <fullName evidence="1">Uncharacterized protein</fullName>
    </submittedName>
</protein>
<evidence type="ECO:0000313" key="1">
    <source>
        <dbReference type="EMBL" id="KIY42920.1"/>
    </source>
</evidence>
<evidence type="ECO:0000313" key="2">
    <source>
        <dbReference type="Proteomes" id="UP000054144"/>
    </source>
</evidence>
<gene>
    <name evidence="1" type="ORF">FISHEDRAFT_78983</name>
</gene>
<dbReference type="AlphaFoldDB" id="A0A0D6ZZI5"/>
<keyword evidence="2" id="KW-1185">Reference proteome</keyword>
<dbReference type="EMBL" id="KN882150">
    <property type="protein sequence ID" value="KIY42920.1"/>
    <property type="molecule type" value="Genomic_DNA"/>
</dbReference>